<reference evidence="1 2" key="1">
    <citation type="submission" date="2024-06" db="EMBL/GenBank/DDBJ databases">
        <title>Genomic Encyclopedia of Type Strains, Phase IV (KMG-IV): sequencing the most valuable type-strain genomes for metagenomic binning, comparative biology and taxonomic classification.</title>
        <authorList>
            <person name="Goeker M."/>
        </authorList>
    </citation>
    <scope>NUCLEOTIDE SEQUENCE [LARGE SCALE GENOMIC DNA]</scope>
    <source>
        <strain evidence="1 2">DSM 23649</strain>
    </source>
</reference>
<proteinExistence type="predicted"/>
<dbReference type="EMBL" id="JBEPLI010000012">
    <property type="protein sequence ID" value="MET3590095.1"/>
    <property type="molecule type" value="Genomic_DNA"/>
</dbReference>
<accession>A0ABV2HHQ5</accession>
<evidence type="ECO:0000313" key="2">
    <source>
        <dbReference type="Proteomes" id="UP001549086"/>
    </source>
</evidence>
<comment type="caution">
    <text evidence="1">The sequence shown here is derived from an EMBL/GenBank/DDBJ whole genome shotgun (WGS) entry which is preliminary data.</text>
</comment>
<name>A0ABV2HHQ5_9HYPH</name>
<dbReference type="Proteomes" id="UP001549086">
    <property type="component" value="Unassembled WGS sequence"/>
</dbReference>
<evidence type="ECO:0008006" key="3">
    <source>
        <dbReference type="Google" id="ProtNLM"/>
    </source>
</evidence>
<sequence>MLQIGKINFVIAAQAFQWMDRPKLLCTVSSQLRTGGITAVIQNNRDFKYSEFFAAYEALLEAMIPNYSRYYRNFDFLQEMSDGFGVNLEKVVLHTHSWTMTIPSEAFIGMSCFSTQAQCAIANYGEEYLRQLVALIKQYEVQGKLEILYRSELYMYAR</sequence>
<evidence type="ECO:0000313" key="1">
    <source>
        <dbReference type="EMBL" id="MET3590095.1"/>
    </source>
</evidence>
<gene>
    <name evidence="1" type="ORF">ABID23_001193</name>
</gene>
<organism evidence="1 2">
    <name type="scientific">Bartonella silvatica</name>
    <dbReference type="NCBI Taxonomy" id="357760"/>
    <lineage>
        <taxon>Bacteria</taxon>
        <taxon>Pseudomonadati</taxon>
        <taxon>Pseudomonadota</taxon>
        <taxon>Alphaproteobacteria</taxon>
        <taxon>Hyphomicrobiales</taxon>
        <taxon>Bartonellaceae</taxon>
        <taxon>Bartonella</taxon>
    </lineage>
</organism>
<dbReference type="SUPFAM" id="SSF53335">
    <property type="entry name" value="S-adenosyl-L-methionine-dependent methyltransferases"/>
    <property type="match status" value="1"/>
</dbReference>
<protein>
    <recommendedName>
        <fullName evidence="3">SAM-dependent methyltransferase</fullName>
    </recommendedName>
</protein>
<keyword evidence="2" id="KW-1185">Reference proteome</keyword>
<dbReference type="InterPro" id="IPR029063">
    <property type="entry name" value="SAM-dependent_MTases_sf"/>
</dbReference>